<reference evidence="3" key="1">
    <citation type="journal article" date="2019" name="Int. J. Syst. Evol. Microbiol.">
        <title>The Global Catalogue of Microorganisms (GCM) 10K type strain sequencing project: providing services to taxonomists for standard genome sequencing and annotation.</title>
        <authorList>
            <consortium name="The Broad Institute Genomics Platform"/>
            <consortium name="The Broad Institute Genome Sequencing Center for Infectious Disease"/>
            <person name="Wu L."/>
            <person name="Ma J."/>
        </authorList>
    </citation>
    <scope>NUCLEOTIDE SEQUENCE [LARGE SCALE GENOMIC DNA]</scope>
    <source>
        <strain evidence="3">CGMCC 4.7241</strain>
    </source>
</reference>
<feature type="domain" description="GIY-YIG" evidence="1">
    <location>
        <begin position="72"/>
        <end position="173"/>
    </location>
</feature>
<gene>
    <name evidence="2" type="ORF">ACFOUW_14785</name>
</gene>
<sequence length="203" mass="23337">MVVDIYFPEDNGMGQDDLERQATSKAGFIRAYGMHWQADEVDWKGSETGRYREILGRIGINRPGLKVANFWHQRGIYVLHSAHGPYYVGQTIAGGMSLGMRLRQHYLGKNRSPHAGKWDRFSWFGWRGTLSSTDDRGLQRLRNHPRQLLTGSRNTVQDIESLLIHTLGTLNAGNSRREGFVAAAQWEQIWWSERDHYLEKIAP</sequence>
<accession>A0ABV7YEN5</accession>
<protein>
    <submittedName>
        <fullName evidence="2">GIY-YIG nuclease family protein</fullName>
    </submittedName>
</protein>
<dbReference type="EMBL" id="JBHRZH010000012">
    <property type="protein sequence ID" value="MFC3762105.1"/>
    <property type="molecule type" value="Genomic_DNA"/>
</dbReference>
<keyword evidence="3" id="KW-1185">Reference proteome</keyword>
<dbReference type="PROSITE" id="PS50164">
    <property type="entry name" value="GIY_YIG"/>
    <property type="match status" value="1"/>
</dbReference>
<name>A0ABV7YEN5_9ACTN</name>
<proteinExistence type="predicted"/>
<dbReference type="Proteomes" id="UP001595699">
    <property type="component" value="Unassembled WGS sequence"/>
</dbReference>
<dbReference type="RefSeq" id="WP_205120649.1">
    <property type="nucleotide sequence ID" value="NZ_JAFBCM010000001.1"/>
</dbReference>
<organism evidence="2 3">
    <name type="scientific">Tenggerimyces flavus</name>
    <dbReference type="NCBI Taxonomy" id="1708749"/>
    <lineage>
        <taxon>Bacteria</taxon>
        <taxon>Bacillati</taxon>
        <taxon>Actinomycetota</taxon>
        <taxon>Actinomycetes</taxon>
        <taxon>Propionibacteriales</taxon>
        <taxon>Nocardioidaceae</taxon>
        <taxon>Tenggerimyces</taxon>
    </lineage>
</organism>
<evidence type="ECO:0000259" key="1">
    <source>
        <dbReference type="PROSITE" id="PS50164"/>
    </source>
</evidence>
<evidence type="ECO:0000313" key="3">
    <source>
        <dbReference type="Proteomes" id="UP001595699"/>
    </source>
</evidence>
<dbReference type="InterPro" id="IPR000305">
    <property type="entry name" value="GIY-YIG_endonuc"/>
</dbReference>
<evidence type="ECO:0000313" key="2">
    <source>
        <dbReference type="EMBL" id="MFC3762105.1"/>
    </source>
</evidence>
<comment type="caution">
    <text evidence="2">The sequence shown here is derived from an EMBL/GenBank/DDBJ whole genome shotgun (WGS) entry which is preliminary data.</text>
</comment>